<reference evidence="2 3" key="1">
    <citation type="journal article" date="2015" name="Nature">
        <title>rRNA introns, odd ribosomes, and small enigmatic genomes across a large radiation of phyla.</title>
        <authorList>
            <person name="Brown C.T."/>
            <person name="Hug L.A."/>
            <person name="Thomas B.C."/>
            <person name="Sharon I."/>
            <person name="Castelle C.J."/>
            <person name="Singh A."/>
            <person name="Wilkins M.J."/>
            <person name="Williams K.H."/>
            <person name="Banfield J.F."/>
        </authorList>
    </citation>
    <scope>NUCLEOTIDE SEQUENCE [LARGE SCALE GENOMIC DNA]</scope>
</reference>
<sequence>MRKVIKQIVTIVLINYLLILIGIFIVEYVLNR</sequence>
<organism evidence="2 3">
    <name type="scientific">candidate division WS6 bacterium GW2011_GWF2_39_15</name>
    <dbReference type="NCBI Taxonomy" id="1619100"/>
    <lineage>
        <taxon>Bacteria</taxon>
        <taxon>Candidatus Dojkabacteria</taxon>
    </lineage>
</organism>
<evidence type="ECO:0000313" key="2">
    <source>
        <dbReference type="EMBL" id="KKR05720.1"/>
    </source>
</evidence>
<keyword evidence="1" id="KW-1133">Transmembrane helix</keyword>
<dbReference type="AlphaFoldDB" id="A0A0G0Q5N3"/>
<dbReference type="EMBL" id="LBWK01000002">
    <property type="protein sequence ID" value="KKR05720.1"/>
    <property type="molecule type" value="Genomic_DNA"/>
</dbReference>
<accession>A0A0G0Q5N3</accession>
<keyword evidence="1" id="KW-0472">Membrane</keyword>
<comment type="caution">
    <text evidence="2">The sequence shown here is derived from an EMBL/GenBank/DDBJ whole genome shotgun (WGS) entry which is preliminary data.</text>
</comment>
<feature type="transmembrane region" description="Helical" evidence="1">
    <location>
        <begin position="12"/>
        <end position="30"/>
    </location>
</feature>
<name>A0A0G0Q5N3_9BACT</name>
<dbReference type="Proteomes" id="UP000034799">
    <property type="component" value="Unassembled WGS sequence"/>
</dbReference>
<evidence type="ECO:0000256" key="1">
    <source>
        <dbReference type="SAM" id="Phobius"/>
    </source>
</evidence>
<gene>
    <name evidence="2" type="ORF">UT34_C0002G0227</name>
</gene>
<evidence type="ECO:0000313" key="3">
    <source>
        <dbReference type="Proteomes" id="UP000034799"/>
    </source>
</evidence>
<protein>
    <submittedName>
        <fullName evidence="2">Uncharacterized protein</fullName>
    </submittedName>
</protein>
<proteinExistence type="predicted"/>
<keyword evidence="1" id="KW-0812">Transmembrane</keyword>